<dbReference type="Proteomes" id="UP000318578">
    <property type="component" value="Unassembled WGS sequence"/>
</dbReference>
<protein>
    <submittedName>
        <fullName evidence="5">GPP34 family phosphoprotein</fullName>
    </submittedName>
</protein>
<evidence type="ECO:0000256" key="1">
    <source>
        <dbReference type="ARBA" id="ARBA00004255"/>
    </source>
</evidence>
<keyword evidence="6" id="KW-1185">Reference proteome</keyword>
<evidence type="ECO:0000256" key="4">
    <source>
        <dbReference type="ARBA" id="ARBA00023136"/>
    </source>
</evidence>
<evidence type="ECO:0000313" key="5">
    <source>
        <dbReference type="EMBL" id="TVT20083.1"/>
    </source>
</evidence>
<comment type="caution">
    <text evidence="5">The sequence shown here is derived from an EMBL/GenBank/DDBJ whole genome shotgun (WGS) entry which is preliminary data.</text>
</comment>
<proteinExistence type="predicted"/>
<dbReference type="GO" id="GO:0005737">
    <property type="term" value="C:cytoplasm"/>
    <property type="evidence" value="ECO:0007669"/>
    <property type="project" value="UniProtKB-ARBA"/>
</dbReference>
<keyword evidence="4" id="KW-0472">Membrane</keyword>
<dbReference type="EMBL" id="VJZA01000039">
    <property type="protein sequence ID" value="TVT20083.1"/>
    <property type="molecule type" value="Genomic_DNA"/>
</dbReference>
<dbReference type="GO" id="GO:0070273">
    <property type="term" value="F:phosphatidylinositol-4-phosphate binding"/>
    <property type="evidence" value="ECO:0007669"/>
    <property type="project" value="InterPro"/>
</dbReference>
<comment type="subcellular location">
    <subcellularLocation>
        <location evidence="1">Golgi apparatus membrane</location>
        <topology evidence="1">Peripheral membrane protein</topology>
        <orientation evidence="1">Cytoplasmic side</orientation>
    </subcellularLocation>
</comment>
<reference evidence="5 6" key="1">
    <citation type="submission" date="2019-07" db="EMBL/GenBank/DDBJ databases">
        <title>New species of Amycolatopsis and Streptomyces.</title>
        <authorList>
            <person name="Duangmal K."/>
            <person name="Teo W.F.A."/>
            <person name="Lipun K."/>
        </authorList>
    </citation>
    <scope>NUCLEOTIDE SEQUENCE [LARGE SCALE GENOMIC DNA]</scope>
    <source>
        <strain evidence="5 6">JCM 30562</strain>
    </source>
</reference>
<accession>A0A558A730</accession>
<evidence type="ECO:0000256" key="3">
    <source>
        <dbReference type="ARBA" id="ARBA00023121"/>
    </source>
</evidence>
<dbReference type="Gene3D" id="1.10.3630.10">
    <property type="entry name" value="yeast vps74-n-term truncation variant domain like"/>
    <property type="match status" value="1"/>
</dbReference>
<dbReference type="OrthoDB" id="4717569at2"/>
<sequence length="216" mass="23610">MENPMNPLETLPAKMFLLAFDPRRGRLTARNELGYLLRAAALAELVLNGQLRDEDGKAVAVGRAPGGDPVLDALWYDLEGGGPRSWRRLVERERKQAFHAVRDQLADARVIKLADARFLGLFPHTRVVLRDTRSARQVADQVGRAIRGGQAQGQVERDTAALAALAAAGQLKTVLGARDRRHFKARLDRFAEPVAPVTKALRRAVTARRAAIASGG</sequence>
<dbReference type="GO" id="GO:0012505">
    <property type="term" value="C:endomembrane system"/>
    <property type="evidence" value="ECO:0007669"/>
    <property type="project" value="UniProtKB-ARBA"/>
</dbReference>
<dbReference type="InterPro" id="IPR038261">
    <property type="entry name" value="GPP34-like_sf"/>
</dbReference>
<keyword evidence="2" id="KW-0333">Golgi apparatus</keyword>
<evidence type="ECO:0000313" key="6">
    <source>
        <dbReference type="Proteomes" id="UP000318578"/>
    </source>
</evidence>
<keyword evidence="3" id="KW-0446">Lipid-binding</keyword>
<dbReference type="AlphaFoldDB" id="A0A558A730"/>
<organism evidence="5 6">
    <name type="scientific">Amycolatopsis acidiphila</name>
    <dbReference type="NCBI Taxonomy" id="715473"/>
    <lineage>
        <taxon>Bacteria</taxon>
        <taxon>Bacillati</taxon>
        <taxon>Actinomycetota</taxon>
        <taxon>Actinomycetes</taxon>
        <taxon>Pseudonocardiales</taxon>
        <taxon>Pseudonocardiaceae</taxon>
        <taxon>Amycolatopsis</taxon>
    </lineage>
</organism>
<dbReference type="Pfam" id="PF05719">
    <property type="entry name" value="GPP34"/>
    <property type="match status" value="1"/>
</dbReference>
<gene>
    <name evidence="5" type="ORF">FNH06_21685</name>
</gene>
<dbReference type="InterPro" id="IPR008628">
    <property type="entry name" value="GPP34-like"/>
</dbReference>
<name>A0A558A730_9PSEU</name>
<evidence type="ECO:0000256" key="2">
    <source>
        <dbReference type="ARBA" id="ARBA00023034"/>
    </source>
</evidence>